<keyword evidence="5 8" id="KW-0812">Transmembrane</keyword>
<keyword evidence="11" id="KW-1185">Reference proteome</keyword>
<protein>
    <submittedName>
        <fullName evidence="10">PTS sugar transporter subunit IIC</fullName>
    </submittedName>
</protein>
<dbReference type="Proteomes" id="UP001370590">
    <property type="component" value="Unassembled WGS sequence"/>
</dbReference>
<keyword evidence="4 10" id="KW-0762">Sugar transport</keyword>
<feature type="transmembrane region" description="Helical" evidence="8">
    <location>
        <begin position="110"/>
        <end position="128"/>
    </location>
</feature>
<keyword evidence="6 8" id="KW-1133">Transmembrane helix</keyword>
<evidence type="ECO:0000256" key="7">
    <source>
        <dbReference type="ARBA" id="ARBA00023136"/>
    </source>
</evidence>
<evidence type="ECO:0000256" key="5">
    <source>
        <dbReference type="ARBA" id="ARBA00022692"/>
    </source>
</evidence>
<feature type="transmembrane region" description="Helical" evidence="8">
    <location>
        <begin position="53"/>
        <end position="73"/>
    </location>
</feature>
<keyword evidence="3" id="KW-1003">Cell membrane</keyword>
<evidence type="ECO:0000259" key="9">
    <source>
        <dbReference type="Pfam" id="PF13303"/>
    </source>
</evidence>
<comment type="caution">
    <text evidence="10">The sequence shown here is derived from an EMBL/GenBank/DDBJ whole genome shotgun (WGS) entry which is preliminary data.</text>
</comment>
<keyword evidence="2" id="KW-0813">Transport</keyword>
<feature type="transmembrane region" description="Helical" evidence="8">
    <location>
        <begin position="12"/>
        <end position="33"/>
    </location>
</feature>
<evidence type="ECO:0000256" key="3">
    <source>
        <dbReference type="ARBA" id="ARBA00022475"/>
    </source>
</evidence>
<evidence type="ECO:0000256" key="1">
    <source>
        <dbReference type="ARBA" id="ARBA00004651"/>
    </source>
</evidence>
<dbReference type="InterPro" id="IPR003352">
    <property type="entry name" value="PTS_EIIC"/>
</dbReference>
<keyword evidence="7 8" id="KW-0472">Membrane</keyword>
<evidence type="ECO:0000256" key="8">
    <source>
        <dbReference type="SAM" id="Phobius"/>
    </source>
</evidence>
<feature type="transmembrane region" description="Helical" evidence="8">
    <location>
        <begin position="217"/>
        <end position="240"/>
    </location>
</feature>
<evidence type="ECO:0000256" key="4">
    <source>
        <dbReference type="ARBA" id="ARBA00022597"/>
    </source>
</evidence>
<evidence type="ECO:0000313" key="11">
    <source>
        <dbReference type="Proteomes" id="UP001370590"/>
    </source>
</evidence>
<dbReference type="EMBL" id="JAWMWH010000001">
    <property type="protein sequence ID" value="MEJ6400006.1"/>
    <property type="molecule type" value="Genomic_DNA"/>
</dbReference>
<reference evidence="10 11" key="1">
    <citation type="submission" date="2023-10" db="EMBL/GenBank/DDBJ databases">
        <title>Nicoliella lavandulae sp. nov. isolated from Lavandula angustifolia flowers.</title>
        <authorList>
            <person name="Alcantara C."/>
            <person name="Zuniga M."/>
            <person name="Landete J.M."/>
            <person name="Monedero V."/>
        </authorList>
    </citation>
    <scope>NUCLEOTIDE SEQUENCE [LARGE SCALE GENOMIC DNA]</scope>
    <source>
        <strain evidence="10 11">Es01</strain>
    </source>
</reference>
<accession>A0ABU8SJB5</accession>
<organism evidence="10 11">
    <name type="scientific">Nicoliella lavandulae</name>
    <dbReference type="NCBI Taxonomy" id="3082954"/>
    <lineage>
        <taxon>Bacteria</taxon>
        <taxon>Bacillati</taxon>
        <taxon>Bacillota</taxon>
        <taxon>Bacilli</taxon>
        <taxon>Lactobacillales</taxon>
        <taxon>Lactobacillaceae</taxon>
        <taxon>Nicoliella</taxon>
    </lineage>
</organism>
<comment type="subcellular location">
    <subcellularLocation>
        <location evidence="1">Cell membrane</location>
        <topology evidence="1">Multi-pass membrane protein</topology>
    </subcellularLocation>
</comment>
<proteinExistence type="predicted"/>
<dbReference type="RefSeq" id="WP_339959831.1">
    <property type="nucleotide sequence ID" value="NZ_JAWMWH010000001.1"/>
</dbReference>
<feature type="transmembrane region" description="Helical" evidence="8">
    <location>
        <begin position="260"/>
        <end position="278"/>
    </location>
</feature>
<gene>
    <name evidence="10" type="ORF">R4146_02260</name>
</gene>
<evidence type="ECO:0000256" key="6">
    <source>
        <dbReference type="ARBA" id="ARBA00022989"/>
    </source>
</evidence>
<feature type="transmembrane region" description="Helical" evidence="8">
    <location>
        <begin position="134"/>
        <end position="158"/>
    </location>
</feature>
<dbReference type="Pfam" id="PF13303">
    <property type="entry name" value="PTS_EIIC_2"/>
    <property type="match status" value="1"/>
</dbReference>
<feature type="domain" description="Phosphotransferase system EIIC" evidence="9">
    <location>
        <begin position="14"/>
        <end position="341"/>
    </location>
</feature>
<feature type="transmembrane region" description="Helical" evidence="8">
    <location>
        <begin position="307"/>
        <end position="329"/>
    </location>
</feature>
<feature type="transmembrane region" description="Helical" evidence="8">
    <location>
        <begin position="179"/>
        <end position="205"/>
    </location>
</feature>
<name>A0ABU8SJB5_9LACO</name>
<sequence>MNINAKQFKAGALNVLNGVSIAIIVALMPSALLNEVLDYGQQMWPVLGILKSLVTFAMGLLPVIAGLCVAMYFKFKPMETATLALTAAMGAGNWTLVPTGGFIVKGSGDVINVMVTIAVAVILIKLLAPRLGNYSVLLLPTLTIAIGGGIGLLTLGPVRLITKAIGDIASWATALQPEMMGIAMGILFAVLILSPISSVGVATAISLGGVASGSANLGITAAAIALAVYGSQVNAFGTCIAHFIGMPKIQMANVMQKPKLFIPIAINACIVGGIGALLRVQGTPLSAGFGSAGLVGPINALKTGSNVFTLLLIYLVVPLILAFISKWFFMHKTQFMAAKDFYLNYD</sequence>
<evidence type="ECO:0000256" key="2">
    <source>
        <dbReference type="ARBA" id="ARBA00022448"/>
    </source>
</evidence>
<evidence type="ECO:0000313" key="10">
    <source>
        <dbReference type="EMBL" id="MEJ6400006.1"/>
    </source>
</evidence>